<feature type="compositionally biased region" description="Basic residues" evidence="1">
    <location>
        <begin position="362"/>
        <end position="371"/>
    </location>
</feature>
<name>A0A4P9ZTF4_9FUNG</name>
<sequence>MPGFVEEHGSPRVPELRSRLSDLTLETRSWASLTETSSEYEWLQIRSPAEASNNNQHQQSLRLSTVPRPSSTIDVLTLSIATTADLLSPSRTQEGQVRSRSASLVSPPGLSPVTCGDLLSPTSTGLSQYLEEPFGLSESALLPPPTQRRRPSVLASLLERGHSLGGAGDNLGRVEGVGVVGLRLPAPLAVANLTRSQSEAALDAFFSSPRRPDLVTAEPNLELDLVELEANGSEGIPPPPRALSGSSAARWGLSSSGFPRDPELAFNLLSRYLIENRQATLTQNDLYPRLPRTHSTWFTARAPGLDLPPLAPTASSRGVDGPAPKRPHSRKASLAGGSTGGGGIAQLEVPRLGMGGGDPPRRRDRRYRRKPSVNTDISPLARAARSTVPLALHPAGSGHPVGTGNMDPPSSEDVFSSAFAGMAAVGTWTNPVTLDSVAEYDSSALDAWDSIEFRGILAGLWSSVRRRIQPDIAEDSTDL</sequence>
<evidence type="ECO:0000313" key="3">
    <source>
        <dbReference type="Proteomes" id="UP000268162"/>
    </source>
</evidence>
<protein>
    <submittedName>
        <fullName evidence="2">Uncharacterized protein</fullName>
    </submittedName>
</protein>
<accession>A0A4P9ZTF4</accession>
<dbReference type="AlphaFoldDB" id="A0A4P9ZTF4"/>
<organism evidence="2 3">
    <name type="scientific">Dimargaris cristalligena</name>
    <dbReference type="NCBI Taxonomy" id="215637"/>
    <lineage>
        <taxon>Eukaryota</taxon>
        <taxon>Fungi</taxon>
        <taxon>Fungi incertae sedis</taxon>
        <taxon>Zoopagomycota</taxon>
        <taxon>Kickxellomycotina</taxon>
        <taxon>Dimargaritomycetes</taxon>
        <taxon>Dimargaritales</taxon>
        <taxon>Dimargaritaceae</taxon>
        <taxon>Dimargaris</taxon>
    </lineage>
</organism>
<gene>
    <name evidence="2" type="ORF">BJ085DRAFT_36112</name>
</gene>
<feature type="region of interest" description="Disordered" evidence="1">
    <location>
        <begin position="302"/>
        <end position="376"/>
    </location>
</feature>
<dbReference type="EMBL" id="ML002582">
    <property type="protein sequence ID" value="RKP36866.1"/>
    <property type="molecule type" value="Genomic_DNA"/>
</dbReference>
<keyword evidence="3" id="KW-1185">Reference proteome</keyword>
<feature type="region of interest" description="Disordered" evidence="1">
    <location>
        <begin position="88"/>
        <end position="108"/>
    </location>
</feature>
<evidence type="ECO:0000313" key="2">
    <source>
        <dbReference type="EMBL" id="RKP36866.1"/>
    </source>
</evidence>
<dbReference type="Proteomes" id="UP000268162">
    <property type="component" value="Unassembled WGS sequence"/>
</dbReference>
<proteinExistence type="predicted"/>
<reference evidence="3" key="1">
    <citation type="journal article" date="2018" name="Nat. Microbiol.">
        <title>Leveraging single-cell genomics to expand the fungal tree of life.</title>
        <authorList>
            <person name="Ahrendt S.R."/>
            <person name="Quandt C.A."/>
            <person name="Ciobanu D."/>
            <person name="Clum A."/>
            <person name="Salamov A."/>
            <person name="Andreopoulos B."/>
            <person name="Cheng J.F."/>
            <person name="Woyke T."/>
            <person name="Pelin A."/>
            <person name="Henrissat B."/>
            <person name="Reynolds N.K."/>
            <person name="Benny G.L."/>
            <person name="Smith M.E."/>
            <person name="James T.Y."/>
            <person name="Grigoriev I.V."/>
        </authorList>
    </citation>
    <scope>NUCLEOTIDE SEQUENCE [LARGE SCALE GENOMIC DNA]</scope>
    <source>
        <strain evidence="3">RSA 468</strain>
    </source>
</reference>
<feature type="compositionally biased region" description="Polar residues" evidence="1">
    <location>
        <begin position="89"/>
        <end position="104"/>
    </location>
</feature>
<evidence type="ECO:0000256" key="1">
    <source>
        <dbReference type="SAM" id="MobiDB-lite"/>
    </source>
</evidence>